<dbReference type="VEuPathDB" id="MicrosporidiaDB:TUBRATIS_22090"/>
<sequence length="165" mass="20051">MSLLKIFKSLSNFTLKDVEYLLEGTKISQSKLSQLIFYEDLFLPHRNTVKEIYGYFSLQKEVKEDYLRRFKIEDLTSLIAYWFNQNIFTLFPSENFTFIRLALQNKTFFTKIQFFLYFYIFFYHILETLSLNQVILFYKFFLVSLLLKNGLRKVLMDLLEMRLVL</sequence>
<dbReference type="AlphaFoldDB" id="A0A437AJP9"/>
<name>A0A437AJP9_9MICR</name>
<protein>
    <submittedName>
        <fullName evidence="2">Uncharacterized protein</fullName>
    </submittedName>
</protein>
<evidence type="ECO:0000313" key="2">
    <source>
        <dbReference type="EMBL" id="RVD91342.1"/>
    </source>
</evidence>
<dbReference type="EMBL" id="RCSS01000562">
    <property type="protein sequence ID" value="RVD91342.1"/>
    <property type="molecule type" value="Genomic_DNA"/>
</dbReference>
<dbReference type="OrthoDB" id="2499658at2759"/>
<feature type="transmembrane region" description="Helical" evidence="1">
    <location>
        <begin position="108"/>
        <end position="126"/>
    </location>
</feature>
<organism evidence="2 3">
    <name type="scientific">Tubulinosema ratisbonensis</name>
    <dbReference type="NCBI Taxonomy" id="291195"/>
    <lineage>
        <taxon>Eukaryota</taxon>
        <taxon>Fungi</taxon>
        <taxon>Fungi incertae sedis</taxon>
        <taxon>Microsporidia</taxon>
        <taxon>Tubulinosematoidea</taxon>
        <taxon>Tubulinosematidae</taxon>
        <taxon>Tubulinosema</taxon>
    </lineage>
</organism>
<keyword evidence="3" id="KW-1185">Reference proteome</keyword>
<keyword evidence="1" id="KW-0472">Membrane</keyword>
<gene>
    <name evidence="2" type="ORF">TUBRATIS_22090</name>
</gene>
<accession>A0A437AJP9</accession>
<proteinExistence type="predicted"/>
<keyword evidence="1" id="KW-0812">Transmembrane</keyword>
<reference evidence="2 3" key="1">
    <citation type="submission" date="2018-10" db="EMBL/GenBank/DDBJ databases">
        <title>Draft genome sequence of the microsporidian Tubulinosema ratisbonensis.</title>
        <authorList>
            <person name="Polonais V."/>
            <person name="Peyretaillade E."/>
            <person name="Niehus S."/>
            <person name="Wawrzyniak I."/>
            <person name="Franchet A."/>
            <person name="Gaspin C."/>
            <person name="Reichstadt M."/>
            <person name="Belser C."/>
            <person name="Labadie K."/>
            <person name="Delbac F."/>
            <person name="Ferrandon D."/>
        </authorList>
    </citation>
    <scope>NUCLEOTIDE SEQUENCE [LARGE SCALE GENOMIC DNA]</scope>
    <source>
        <strain evidence="2 3">Franzen</strain>
    </source>
</reference>
<comment type="caution">
    <text evidence="2">The sequence shown here is derived from an EMBL/GenBank/DDBJ whole genome shotgun (WGS) entry which is preliminary data.</text>
</comment>
<keyword evidence="1" id="KW-1133">Transmembrane helix</keyword>
<dbReference type="Proteomes" id="UP000282876">
    <property type="component" value="Unassembled WGS sequence"/>
</dbReference>
<evidence type="ECO:0000313" key="3">
    <source>
        <dbReference type="Proteomes" id="UP000282876"/>
    </source>
</evidence>
<evidence type="ECO:0000256" key="1">
    <source>
        <dbReference type="SAM" id="Phobius"/>
    </source>
</evidence>